<dbReference type="Proteomes" id="UP000051589">
    <property type="component" value="Unassembled WGS sequence"/>
</dbReference>
<evidence type="ECO:0000256" key="6">
    <source>
        <dbReference type="ARBA" id="ARBA00022829"/>
    </source>
</evidence>
<evidence type="ECO:0000256" key="11">
    <source>
        <dbReference type="HAMAP-Rule" id="MF_01807"/>
    </source>
</evidence>
<comment type="similarity">
    <text evidence="2 11">Belongs to the 'phage' integrase family. XerD subfamily.</text>
</comment>
<dbReference type="PATRIC" id="fig|1423803.3.peg.1848"/>
<evidence type="ECO:0000256" key="2">
    <source>
        <dbReference type="ARBA" id="ARBA00010450"/>
    </source>
</evidence>
<gene>
    <name evidence="11" type="primary">xerD</name>
    <name evidence="14" type="ORF">FD13_GL001792</name>
</gene>
<dbReference type="InterPro" id="IPR010998">
    <property type="entry name" value="Integrase_recombinase_N"/>
</dbReference>
<reference evidence="14 15" key="1">
    <citation type="journal article" date="2015" name="Genome Announc.">
        <title>Expanding the biotechnology potential of lactobacilli through comparative genomics of 213 strains and associated genera.</title>
        <authorList>
            <person name="Sun Z."/>
            <person name="Harris H.M."/>
            <person name="McCann A."/>
            <person name="Guo C."/>
            <person name="Argimon S."/>
            <person name="Zhang W."/>
            <person name="Yang X."/>
            <person name="Jeffery I.B."/>
            <person name="Cooney J.C."/>
            <person name="Kagawa T.F."/>
            <person name="Liu W."/>
            <person name="Song Y."/>
            <person name="Salvetti E."/>
            <person name="Wrobel A."/>
            <person name="Rasinkangas P."/>
            <person name="Parkhill J."/>
            <person name="Rea M.C."/>
            <person name="O'Sullivan O."/>
            <person name="Ritari J."/>
            <person name="Douillard F.P."/>
            <person name="Paul Ross R."/>
            <person name="Yang R."/>
            <person name="Briner A.E."/>
            <person name="Felis G.E."/>
            <person name="de Vos W.M."/>
            <person name="Barrangou R."/>
            <person name="Klaenhammer T.R."/>
            <person name="Caufield P.W."/>
            <person name="Cui Y."/>
            <person name="Zhang H."/>
            <person name="O'Toole P.W."/>
        </authorList>
    </citation>
    <scope>NUCLEOTIDE SEQUENCE [LARGE SCALE GENOMIC DNA]</scope>
    <source>
        <strain evidence="14 15">DSM 21775</strain>
    </source>
</reference>
<dbReference type="InterPro" id="IPR011010">
    <property type="entry name" value="DNA_brk_join_enz"/>
</dbReference>
<feature type="domain" description="Tyr recombinase" evidence="12">
    <location>
        <begin position="109"/>
        <end position="292"/>
    </location>
</feature>
<keyword evidence="4 11" id="KW-0963">Cytoplasm</keyword>
<evidence type="ECO:0000256" key="7">
    <source>
        <dbReference type="ARBA" id="ARBA00022908"/>
    </source>
</evidence>
<dbReference type="InterPro" id="IPR002104">
    <property type="entry name" value="Integrase_catalytic"/>
</dbReference>
<evidence type="ECO:0000256" key="8">
    <source>
        <dbReference type="ARBA" id="ARBA00023125"/>
    </source>
</evidence>
<dbReference type="NCBIfam" id="NF040815">
    <property type="entry name" value="recomb_XerA_Arch"/>
    <property type="match status" value="1"/>
</dbReference>
<comment type="function">
    <text evidence="11">Site-specific tyrosine recombinase, which acts by catalyzing the cutting and rejoining of the recombining DNA molecules. The XerC-XerD complex is essential to convert dimers of the bacterial chromosome into monomers to permit their segregation at cell division. It also contributes to the segregational stability of plasmids.</text>
</comment>
<dbReference type="GO" id="GO:0006313">
    <property type="term" value="P:DNA transposition"/>
    <property type="evidence" value="ECO:0007669"/>
    <property type="project" value="UniProtKB-UniRule"/>
</dbReference>
<dbReference type="PANTHER" id="PTHR30349:SF81">
    <property type="entry name" value="TYROSINE RECOMBINASE XERC"/>
    <property type="match status" value="1"/>
</dbReference>
<dbReference type="HAMAP" id="MF_01807">
    <property type="entry name" value="Recomb_XerD"/>
    <property type="match status" value="1"/>
</dbReference>
<keyword evidence="6 11" id="KW-0159">Chromosome partition</keyword>
<keyword evidence="8 11" id="KW-0238">DNA-binding</keyword>
<feature type="active site" evidence="11">
    <location>
        <position position="247"/>
    </location>
</feature>
<name>A0A0R2DF43_9LACO</name>
<keyword evidence="7 11" id="KW-0229">DNA integration</keyword>
<evidence type="ECO:0000256" key="3">
    <source>
        <dbReference type="ARBA" id="ARBA00015810"/>
    </source>
</evidence>
<dbReference type="GO" id="GO:0003677">
    <property type="term" value="F:DNA binding"/>
    <property type="evidence" value="ECO:0007669"/>
    <property type="project" value="UniProtKB-UniRule"/>
</dbReference>
<dbReference type="GO" id="GO:0007059">
    <property type="term" value="P:chromosome segregation"/>
    <property type="evidence" value="ECO:0007669"/>
    <property type="project" value="UniProtKB-UniRule"/>
</dbReference>
<proteinExistence type="inferred from homology"/>
<accession>A0A0R2DF43</accession>
<dbReference type="NCBIfam" id="NF001399">
    <property type="entry name" value="PRK00283.1"/>
    <property type="match status" value="1"/>
</dbReference>
<dbReference type="NCBIfam" id="TIGR02225">
    <property type="entry name" value="recomb_XerD"/>
    <property type="match status" value="1"/>
</dbReference>
<dbReference type="GO" id="GO:0051301">
    <property type="term" value="P:cell division"/>
    <property type="evidence" value="ECO:0007669"/>
    <property type="project" value="UniProtKB-KW"/>
</dbReference>
<evidence type="ECO:0000313" key="15">
    <source>
        <dbReference type="Proteomes" id="UP000051589"/>
    </source>
</evidence>
<dbReference type="InterPro" id="IPR013762">
    <property type="entry name" value="Integrase-like_cat_sf"/>
</dbReference>
<dbReference type="SUPFAM" id="SSF56349">
    <property type="entry name" value="DNA breaking-rejoining enzymes"/>
    <property type="match status" value="1"/>
</dbReference>
<evidence type="ECO:0000256" key="5">
    <source>
        <dbReference type="ARBA" id="ARBA00022618"/>
    </source>
</evidence>
<dbReference type="InterPro" id="IPR023009">
    <property type="entry name" value="Tyrosine_recombinase_XerC/XerD"/>
</dbReference>
<organism evidence="14 15">
    <name type="scientific">Levilactobacillus senmaizukei DSM 21775 = NBRC 103853</name>
    <dbReference type="NCBI Taxonomy" id="1423803"/>
    <lineage>
        <taxon>Bacteria</taxon>
        <taxon>Bacillati</taxon>
        <taxon>Bacillota</taxon>
        <taxon>Bacilli</taxon>
        <taxon>Lactobacillales</taxon>
        <taxon>Lactobacillaceae</taxon>
        <taxon>Levilactobacillus</taxon>
    </lineage>
</organism>
<dbReference type="Pfam" id="PF00589">
    <property type="entry name" value="Phage_integrase"/>
    <property type="match status" value="1"/>
</dbReference>
<sequence length="298" mass="33531">MADLMTAVADFGHYLTVEQGLAENSVKSYVQELTTFTHYLQSRTVATFATVDRLTVLAYLNHLTEQGKSRNSVIHAVSALRKFYRYLVQTHQLAVNPMANVAAPKHAQHLPAVLTVAEVDRLLAAPDTAKKLGLRDRALLEVLYATGLRVSELVHLKLADLHLEMGLIQTLGKGDKERIIPIGDVAGDWINRYLQQVRPQLLKQRTSPYLFLNAHGSGLSRQAIWQKIKQYVRVAGIKKDVTPHTLRHSFATHILENGADLRVVQELLGHADITTTQIYTHISKQRLVKVYDQYHPRA</sequence>
<dbReference type="OrthoDB" id="9801717at2"/>
<evidence type="ECO:0000259" key="12">
    <source>
        <dbReference type="PROSITE" id="PS51898"/>
    </source>
</evidence>
<keyword evidence="5 11" id="KW-0132">Cell division</keyword>
<dbReference type="PROSITE" id="PS51898">
    <property type="entry name" value="TYR_RECOMBINASE"/>
    <property type="match status" value="1"/>
</dbReference>
<protein>
    <recommendedName>
        <fullName evidence="3 11">Tyrosine recombinase XerD</fullName>
    </recommendedName>
</protein>
<dbReference type="HAMAP" id="MF_01808">
    <property type="entry name" value="Recomb_XerC_XerD"/>
    <property type="match status" value="1"/>
</dbReference>
<dbReference type="InterPro" id="IPR050090">
    <property type="entry name" value="Tyrosine_recombinase_XerCD"/>
</dbReference>
<comment type="caution">
    <text evidence="14">The sequence shown here is derived from an EMBL/GenBank/DDBJ whole genome shotgun (WGS) entry which is preliminary data.</text>
</comment>
<feature type="active site" evidence="11">
    <location>
        <position position="173"/>
    </location>
</feature>
<dbReference type="Gene3D" id="1.10.443.10">
    <property type="entry name" value="Intergrase catalytic core"/>
    <property type="match status" value="1"/>
</dbReference>
<evidence type="ECO:0000256" key="9">
    <source>
        <dbReference type="ARBA" id="ARBA00023172"/>
    </source>
</evidence>
<feature type="active site" description="O-(3'-phospho-DNA)-tyrosine intermediate" evidence="11">
    <location>
        <position position="279"/>
    </location>
</feature>
<dbReference type="STRING" id="1423803.FD13_GL001792"/>
<feature type="active site" evidence="11">
    <location>
        <position position="149"/>
    </location>
</feature>
<dbReference type="AlphaFoldDB" id="A0A0R2DF43"/>
<dbReference type="GO" id="GO:0005737">
    <property type="term" value="C:cytoplasm"/>
    <property type="evidence" value="ECO:0007669"/>
    <property type="project" value="UniProtKB-SubCell"/>
</dbReference>
<dbReference type="Gene3D" id="1.10.150.130">
    <property type="match status" value="1"/>
</dbReference>
<feature type="domain" description="Core-binding (CB)" evidence="13">
    <location>
        <begin position="2"/>
        <end position="88"/>
    </location>
</feature>
<dbReference type="CDD" id="cd00798">
    <property type="entry name" value="INT_XerDC_C"/>
    <property type="match status" value="1"/>
</dbReference>
<comment type="subcellular location">
    <subcellularLocation>
        <location evidence="1 11">Cytoplasm</location>
    </subcellularLocation>
</comment>
<dbReference type="PANTHER" id="PTHR30349">
    <property type="entry name" value="PHAGE INTEGRASE-RELATED"/>
    <property type="match status" value="1"/>
</dbReference>
<keyword evidence="10 11" id="KW-0131">Cell cycle</keyword>
<dbReference type="InterPro" id="IPR044068">
    <property type="entry name" value="CB"/>
</dbReference>
<keyword evidence="9 11" id="KW-0233">DNA recombination</keyword>
<comment type="subunit">
    <text evidence="11">Forms a cyclic heterotetrameric complex composed of two molecules of XerC and two molecules of XerD.</text>
</comment>
<feature type="active site" evidence="11">
    <location>
        <position position="270"/>
    </location>
</feature>
<evidence type="ECO:0000256" key="10">
    <source>
        <dbReference type="ARBA" id="ARBA00023306"/>
    </source>
</evidence>
<dbReference type="InterPro" id="IPR011932">
    <property type="entry name" value="Recomb_XerD"/>
</dbReference>
<dbReference type="InterPro" id="IPR004107">
    <property type="entry name" value="Integrase_SAM-like_N"/>
</dbReference>
<feature type="active site" evidence="11">
    <location>
        <position position="244"/>
    </location>
</feature>
<evidence type="ECO:0000259" key="13">
    <source>
        <dbReference type="PROSITE" id="PS51900"/>
    </source>
</evidence>
<keyword evidence="15" id="KW-1185">Reference proteome</keyword>
<evidence type="ECO:0000256" key="1">
    <source>
        <dbReference type="ARBA" id="ARBA00004496"/>
    </source>
</evidence>
<evidence type="ECO:0000256" key="4">
    <source>
        <dbReference type="ARBA" id="ARBA00022490"/>
    </source>
</evidence>
<dbReference type="GO" id="GO:0009037">
    <property type="term" value="F:tyrosine-based site-specific recombinase activity"/>
    <property type="evidence" value="ECO:0007669"/>
    <property type="project" value="UniProtKB-UniRule"/>
</dbReference>
<dbReference type="Pfam" id="PF02899">
    <property type="entry name" value="Phage_int_SAM_1"/>
    <property type="match status" value="1"/>
</dbReference>
<dbReference type="PROSITE" id="PS51900">
    <property type="entry name" value="CB"/>
    <property type="match status" value="1"/>
</dbReference>
<evidence type="ECO:0000313" key="14">
    <source>
        <dbReference type="EMBL" id="KRN02569.1"/>
    </source>
</evidence>
<dbReference type="EMBL" id="AYZH01000006">
    <property type="protein sequence ID" value="KRN02569.1"/>
    <property type="molecule type" value="Genomic_DNA"/>
</dbReference>